<name>A0ABU7GZ46_9SPHI</name>
<dbReference type="Proteomes" id="UP001337681">
    <property type="component" value="Unassembled WGS sequence"/>
</dbReference>
<dbReference type="CDD" id="cd06782">
    <property type="entry name" value="cpPDZ_CPP-like"/>
    <property type="match status" value="1"/>
</dbReference>
<evidence type="ECO:0000313" key="8">
    <source>
        <dbReference type="EMBL" id="MEE1884283.1"/>
    </source>
</evidence>
<keyword evidence="2 5" id="KW-0645">Protease</keyword>
<dbReference type="Gene3D" id="2.30.42.10">
    <property type="match status" value="1"/>
</dbReference>
<dbReference type="PROSITE" id="PS51257">
    <property type="entry name" value="PROKAR_LIPOPROTEIN"/>
    <property type="match status" value="1"/>
</dbReference>
<dbReference type="InterPro" id="IPR029045">
    <property type="entry name" value="ClpP/crotonase-like_dom_sf"/>
</dbReference>
<dbReference type="GO" id="GO:0004252">
    <property type="term" value="F:serine-type endopeptidase activity"/>
    <property type="evidence" value="ECO:0007669"/>
    <property type="project" value="UniProtKB-EC"/>
</dbReference>
<keyword evidence="9" id="KW-1185">Reference proteome</keyword>
<protein>
    <submittedName>
        <fullName evidence="8">Carboxy terminal-processing peptidase</fullName>
        <ecNumber evidence="8">3.4.21.102</ecNumber>
    </submittedName>
</protein>
<dbReference type="SMART" id="SM00245">
    <property type="entry name" value="TSPc"/>
    <property type="match status" value="1"/>
</dbReference>
<dbReference type="InterPro" id="IPR020992">
    <property type="entry name" value="Tail_Prtase_C"/>
</dbReference>
<evidence type="ECO:0000256" key="6">
    <source>
        <dbReference type="SAM" id="SignalP"/>
    </source>
</evidence>
<feature type="domain" description="PDZ" evidence="7">
    <location>
        <begin position="246"/>
        <end position="293"/>
    </location>
</feature>
<dbReference type="Pfam" id="PF11818">
    <property type="entry name" value="DUF3340"/>
    <property type="match status" value="1"/>
</dbReference>
<gene>
    <name evidence="8" type="ORF">VRU49_02510</name>
</gene>
<accession>A0ABU7GZ46</accession>
<dbReference type="InterPro" id="IPR001478">
    <property type="entry name" value="PDZ"/>
</dbReference>
<dbReference type="InterPro" id="IPR036034">
    <property type="entry name" value="PDZ_sf"/>
</dbReference>
<dbReference type="EC" id="3.4.21.102" evidence="8"/>
<dbReference type="Pfam" id="PF00595">
    <property type="entry name" value="PDZ"/>
    <property type="match status" value="1"/>
</dbReference>
<dbReference type="CDD" id="cd07560">
    <property type="entry name" value="Peptidase_S41_CPP"/>
    <property type="match status" value="1"/>
</dbReference>
<dbReference type="EMBL" id="JAZDQU010000001">
    <property type="protein sequence ID" value="MEE1884283.1"/>
    <property type="molecule type" value="Genomic_DNA"/>
</dbReference>
<organism evidence="8 9">
    <name type="scientific">Pedobacter flavus</name>
    <dbReference type="NCBI Taxonomy" id="3113906"/>
    <lineage>
        <taxon>Bacteria</taxon>
        <taxon>Pseudomonadati</taxon>
        <taxon>Bacteroidota</taxon>
        <taxon>Sphingobacteriia</taxon>
        <taxon>Sphingobacteriales</taxon>
        <taxon>Sphingobacteriaceae</taxon>
        <taxon>Pedobacter</taxon>
    </lineage>
</organism>
<evidence type="ECO:0000256" key="4">
    <source>
        <dbReference type="ARBA" id="ARBA00022825"/>
    </source>
</evidence>
<dbReference type="PROSITE" id="PS50106">
    <property type="entry name" value="PDZ"/>
    <property type="match status" value="1"/>
</dbReference>
<feature type="signal peptide" evidence="6">
    <location>
        <begin position="1"/>
        <end position="29"/>
    </location>
</feature>
<dbReference type="Pfam" id="PF03572">
    <property type="entry name" value="Peptidase_S41"/>
    <property type="match status" value="1"/>
</dbReference>
<feature type="chain" id="PRO_5045216955" evidence="6">
    <location>
        <begin position="30"/>
        <end position="729"/>
    </location>
</feature>
<dbReference type="RefSeq" id="WP_330145200.1">
    <property type="nucleotide sequence ID" value="NZ_JAZDQU010000001.1"/>
</dbReference>
<comment type="similarity">
    <text evidence="1 5">Belongs to the peptidase S41A family.</text>
</comment>
<evidence type="ECO:0000256" key="2">
    <source>
        <dbReference type="ARBA" id="ARBA00022670"/>
    </source>
</evidence>
<dbReference type="SUPFAM" id="SSF50156">
    <property type="entry name" value="PDZ domain-like"/>
    <property type="match status" value="1"/>
</dbReference>
<dbReference type="Pfam" id="PF17804">
    <property type="entry name" value="TSP_NTD"/>
    <property type="match status" value="1"/>
</dbReference>
<dbReference type="Gene3D" id="3.90.226.10">
    <property type="entry name" value="2-enoyl-CoA Hydratase, Chain A, domain 1"/>
    <property type="match status" value="1"/>
</dbReference>
<dbReference type="NCBIfam" id="TIGR00225">
    <property type="entry name" value="prc"/>
    <property type="match status" value="1"/>
</dbReference>
<evidence type="ECO:0000313" key="9">
    <source>
        <dbReference type="Proteomes" id="UP001337681"/>
    </source>
</evidence>
<comment type="caution">
    <text evidence="8">The sequence shown here is derived from an EMBL/GenBank/DDBJ whole genome shotgun (WGS) entry which is preliminary data.</text>
</comment>
<reference evidence="8 9" key="1">
    <citation type="submission" date="2024-01" db="EMBL/GenBank/DDBJ databases">
        <title>Pedobacter sp. nov., isolated from oil-contaminated soil.</title>
        <authorList>
            <person name="Le N.T.T."/>
        </authorList>
    </citation>
    <scope>NUCLEOTIDE SEQUENCE [LARGE SCALE GENOMIC DNA]</scope>
    <source>
        <strain evidence="8 9">VNH31</strain>
    </source>
</reference>
<dbReference type="InterPro" id="IPR005151">
    <property type="entry name" value="Tail-specific_protease"/>
</dbReference>
<sequence length="729" mass="81998">MNFKKIKEMLRGALFIGLTAVMIACQASAGPKEQKIVPGMVNIMPEPQQGLIARELVKMIERYNFKEVKINDSISSVILDNYIKKLDGSRNYFLASDIKEFEAYRYTLDDDLRNGDLGSTFHIFNIYLKRYNDFIDFSLKQVSQPFSFKSNESYTYDREKMPWISSQTGLNEQWKKRVKYDLVNLKIAGTTPEKSVETIRKRYENVKSQNSKINSQDVFQIIMDAFTNSIDPHTNYYNPRNAEAYNEEMARTFDGIGASLKLENEILSVERILPGGPAFKSKQLHAGDRIIAIAQGDGEFEDIIGWRIDNSVSKIKGPRGTKVRLKIIPAGMEMTAKPVIVEFIREQIVREDESAQKEIQNINFEGRNFKMGVITVPGFYADFKAMQAGDKNYKSTTRDVKLILDTLKNIDKVDGILMDFRANGGGSLLEAIELTGLFIDKGPVVQVKELGGNVSVSNDPSPGAAWNGPLGIMVDRLSASATEIFAGAIQDYGRGIIMGTQTYGKGTVQSVIDLNRIVKPNILEQIAAAIIKKDTENKKEGVTVRPSNLEIPEMGQINLTMGKFYRISGGSTQHKGVVPDISFPSIYPVDKIGEDTEPAALPYDYVAKSNYSKLPLSIDNIKDQLLKNHQDRMVKSLEFKYLLEDIQELNRRSSEVSVSLNEDKLKAERDLLEAKNLKRANEIRAVKGLPLLKKGDKITKETTKDFLKDESLRIIADYIVLNNQVALRN</sequence>
<proteinExistence type="inferred from homology"/>
<dbReference type="SUPFAM" id="SSF52096">
    <property type="entry name" value="ClpP/crotonase"/>
    <property type="match status" value="1"/>
</dbReference>
<evidence type="ECO:0000256" key="1">
    <source>
        <dbReference type="ARBA" id="ARBA00009179"/>
    </source>
</evidence>
<dbReference type="InterPro" id="IPR040573">
    <property type="entry name" value="TSP_N"/>
</dbReference>
<keyword evidence="4 5" id="KW-0720">Serine protease</keyword>
<evidence type="ECO:0000256" key="5">
    <source>
        <dbReference type="RuleBase" id="RU004404"/>
    </source>
</evidence>
<dbReference type="SMART" id="SM00228">
    <property type="entry name" value="PDZ"/>
    <property type="match status" value="1"/>
</dbReference>
<evidence type="ECO:0000259" key="7">
    <source>
        <dbReference type="PROSITE" id="PS50106"/>
    </source>
</evidence>
<keyword evidence="3 5" id="KW-0378">Hydrolase</keyword>
<keyword evidence="6" id="KW-0732">Signal</keyword>
<dbReference type="PANTHER" id="PTHR32060">
    <property type="entry name" value="TAIL-SPECIFIC PROTEASE"/>
    <property type="match status" value="1"/>
</dbReference>
<evidence type="ECO:0000256" key="3">
    <source>
        <dbReference type="ARBA" id="ARBA00022801"/>
    </source>
</evidence>
<dbReference type="PANTHER" id="PTHR32060:SF22">
    <property type="entry name" value="CARBOXYL-TERMINAL-PROCESSING PEPTIDASE 3, CHLOROPLASTIC"/>
    <property type="match status" value="1"/>
</dbReference>
<dbReference type="InterPro" id="IPR004447">
    <property type="entry name" value="Peptidase_S41A"/>
</dbReference>